<feature type="region of interest" description="Disordered" evidence="1">
    <location>
        <begin position="225"/>
        <end position="245"/>
    </location>
</feature>
<sequence length="245" mass="25567">MTEQTNPLNTLFDRLDAAAKLSRQLSGKAAARTVCEAFVSERLADLQALQRSGVPLARYARLIAPRLGVRPAALLDAVRRAGLSAAVSAPRSTAEAKSPPAGPPPAAKPSASSVPSLAPSLAPSQSPSGVPGLELPPWADGSDRLPEESEADYILRKNLEGPPAAGIKAIGESPAERADALLKSGKLAFGADGPTESDRKTLITLIERFGANAVERRIDIERKASPGDKLYPSTLRARMTGASHA</sequence>
<gene>
    <name evidence="2" type="ORF">Ga0061069_11085</name>
</gene>
<evidence type="ECO:0000313" key="3">
    <source>
        <dbReference type="Proteomes" id="UP000183649"/>
    </source>
</evidence>
<feature type="compositionally biased region" description="Low complexity" evidence="1">
    <location>
        <begin position="108"/>
        <end position="129"/>
    </location>
</feature>
<dbReference type="EMBL" id="CYHF01000010">
    <property type="protein sequence ID" value="CUA99757.1"/>
    <property type="molecule type" value="Genomic_DNA"/>
</dbReference>
<dbReference type="STRING" id="339866.GCA_001418255_02645"/>
<feature type="region of interest" description="Disordered" evidence="1">
    <location>
        <begin position="86"/>
        <end position="145"/>
    </location>
</feature>
<evidence type="ECO:0000313" key="2">
    <source>
        <dbReference type="EMBL" id="CUA99757.1"/>
    </source>
</evidence>
<organism evidence="2 3">
    <name type="scientific">Thiomonas bhubaneswarensis</name>
    <dbReference type="NCBI Taxonomy" id="339866"/>
    <lineage>
        <taxon>Bacteria</taxon>
        <taxon>Pseudomonadati</taxon>
        <taxon>Pseudomonadota</taxon>
        <taxon>Betaproteobacteria</taxon>
        <taxon>Burkholderiales</taxon>
        <taxon>Thiomonas</taxon>
    </lineage>
</organism>
<protein>
    <submittedName>
        <fullName evidence="2">Uncharacterized protein</fullName>
    </submittedName>
</protein>
<accession>A0A0K6I8X1</accession>
<dbReference type="AlphaFoldDB" id="A0A0K6I8X1"/>
<dbReference type="Proteomes" id="UP000183649">
    <property type="component" value="Unassembled WGS sequence"/>
</dbReference>
<evidence type="ECO:0000256" key="1">
    <source>
        <dbReference type="SAM" id="MobiDB-lite"/>
    </source>
</evidence>
<proteinExistence type="predicted"/>
<name>A0A0K6I8X1_9BURK</name>
<keyword evidence="3" id="KW-1185">Reference proteome</keyword>
<reference evidence="3" key="1">
    <citation type="submission" date="2015-08" db="EMBL/GenBank/DDBJ databases">
        <authorList>
            <person name="Varghese N."/>
        </authorList>
    </citation>
    <scope>NUCLEOTIDE SEQUENCE [LARGE SCALE GENOMIC DNA]</scope>
    <source>
        <strain evidence="3">DSM 18181</strain>
    </source>
</reference>